<evidence type="ECO:0008006" key="4">
    <source>
        <dbReference type="Google" id="ProtNLM"/>
    </source>
</evidence>
<dbReference type="Proteomes" id="UP000307244">
    <property type="component" value="Unassembled WGS sequence"/>
</dbReference>
<organism evidence="2 3">
    <name type="scientific">Pedobacter frigoris</name>
    <dbReference type="NCBI Taxonomy" id="2571272"/>
    <lineage>
        <taxon>Bacteria</taxon>
        <taxon>Pseudomonadati</taxon>
        <taxon>Bacteroidota</taxon>
        <taxon>Sphingobacteriia</taxon>
        <taxon>Sphingobacteriales</taxon>
        <taxon>Sphingobacteriaceae</taxon>
        <taxon>Pedobacter</taxon>
    </lineage>
</organism>
<keyword evidence="1" id="KW-0732">Signal</keyword>
<sequence>MKKLFIPTLCAGLLLFGATASKAQTAKALIVNTTSEAEVNKIVESLKGADPSTYRLTVNYGTAPLSSIGKVGGATVGAGGGFNASDVIVIQKIITNGKDLQNSIISKLNTNLSKQSFKSVKLSAVRGRGL</sequence>
<dbReference type="EMBL" id="SWBQ01000001">
    <property type="protein sequence ID" value="TKC08856.1"/>
    <property type="molecule type" value="Genomic_DNA"/>
</dbReference>
<reference evidence="2 3" key="1">
    <citation type="submission" date="2019-04" db="EMBL/GenBank/DDBJ databases">
        <title>Pedobacter sp. RP-3-15 sp. nov., isolated from Arctic soil.</title>
        <authorList>
            <person name="Dahal R.H."/>
            <person name="Kim D.-U."/>
        </authorList>
    </citation>
    <scope>NUCLEOTIDE SEQUENCE [LARGE SCALE GENOMIC DNA]</scope>
    <source>
        <strain evidence="2 3">RP-3-15</strain>
    </source>
</reference>
<evidence type="ECO:0000313" key="2">
    <source>
        <dbReference type="EMBL" id="TKC08856.1"/>
    </source>
</evidence>
<proteinExistence type="predicted"/>
<feature type="signal peptide" evidence="1">
    <location>
        <begin position="1"/>
        <end position="23"/>
    </location>
</feature>
<keyword evidence="3" id="KW-1185">Reference proteome</keyword>
<evidence type="ECO:0000313" key="3">
    <source>
        <dbReference type="Proteomes" id="UP000307244"/>
    </source>
</evidence>
<name>A0A4U1CNN0_9SPHI</name>
<evidence type="ECO:0000256" key="1">
    <source>
        <dbReference type="SAM" id="SignalP"/>
    </source>
</evidence>
<accession>A0A4U1CNN0</accession>
<dbReference type="AlphaFoldDB" id="A0A4U1CNN0"/>
<feature type="chain" id="PRO_5020849160" description="DUF4252 domain-containing protein" evidence="1">
    <location>
        <begin position="24"/>
        <end position="130"/>
    </location>
</feature>
<dbReference type="RefSeq" id="WP_136834275.1">
    <property type="nucleotide sequence ID" value="NZ_SWBQ01000001.1"/>
</dbReference>
<comment type="caution">
    <text evidence="2">The sequence shown here is derived from an EMBL/GenBank/DDBJ whole genome shotgun (WGS) entry which is preliminary data.</text>
</comment>
<protein>
    <recommendedName>
        <fullName evidence="4">DUF4252 domain-containing protein</fullName>
    </recommendedName>
</protein>
<dbReference type="OrthoDB" id="765301at2"/>
<gene>
    <name evidence="2" type="ORF">FA047_01805</name>
</gene>